<dbReference type="Proteomes" id="UP000236959">
    <property type="component" value="Unassembled WGS sequence"/>
</dbReference>
<gene>
    <name evidence="3" type="ORF">CLV41_103346</name>
</gene>
<evidence type="ECO:0000256" key="2">
    <source>
        <dbReference type="SAM" id="Phobius"/>
    </source>
</evidence>
<dbReference type="RefSeq" id="WP_103222335.1">
    <property type="nucleotide sequence ID" value="NZ_PPCN01000003.1"/>
</dbReference>
<dbReference type="Pfam" id="PF06059">
    <property type="entry name" value="DUF930"/>
    <property type="match status" value="1"/>
</dbReference>
<evidence type="ECO:0000313" key="3">
    <source>
        <dbReference type="EMBL" id="POF32423.1"/>
    </source>
</evidence>
<protein>
    <submittedName>
        <fullName evidence="3">Uncharacterized protein DUF930</fullName>
    </submittedName>
</protein>
<feature type="transmembrane region" description="Helical" evidence="2">
    <location>
        <begin position="17"/>
        <end position="35"/>
    </location>
</feature>
<feature type="region of interest" description="Disordered" evidence="1">
    <location>
        <begin position="85"/>
        <end position="113"/>
    </location>
</feature>
<dbReference type="OrthoDB" id="8444764at2"/>
<evidence type="ECO:0000313" key="4">
    <source>
        <dbReference type="Proteomes" id="UP000236959"/>
    </source>
</evidence>
<dbReference type="EMBL" id="PPCN01000003">
    <property type="protein sequence ID" value="POF32423.1"/>
    <property type="molecule type" value="Genomic_DNA"/>
</dbReference>
<accession>A0A2S3UY24</accession>
<sequence length="239" mass="26246">MGFAERANINHLTADRFAWMCAIWLHLLFFAVLTGQAARDRTVRPAPEPISVEIVVQPPLFPTAEPPASGRLETDNAASVLPEPEQQAALTPGTLSPETAPAEPQEKTPETGWVTATGYYASDVLSDPRSSQARQALTSVTEDDRVEQLCALEAMEQVRHALPDFRPTRLMPHARRNSFRKDDAVFAPAGALRSNRIWYEIAYKCRLDASGSAIIGFEYALGAPIVRALWDELGLAAIH</sequence>
<reference evidence="3 4" key="1">
    <citation type="submission" date="2018-01" db="EMBL/GenBank/DDBJ databases">
        <title>Genomic Encyclopedia of Archaeal and Bacterial Type Strains, Phase II (KMG-II): from individual species to whole genera.</title>
        <authorList>
            <person name="Goeker M."/>
        </authorList>
    </citation>
    <scope>NUCLEOTIDE SEQUENCE [LARGE SCALE GENOMIC DNA]</scope>
    <source>
        <strain evidence="3 4">DSM 17023</strain>
    </source>
</reference>
<evidence type="ECO:0000256" key="1">
    <source>
        <dbReference type="SAM" id="MobiDB-lite"/>
    </source>
</evidence>
<name>A0A2S3UY24_9HYPH</name>
<keyword evidence="2" id="KW-0472">Membrane</keyword>
<keyword evidence="2" id="KW-0812">Transmembrane</keyword>
<comment type="caution">
    <text evidence="3">The sequence shown here is derived from an EMBL/GenBank/DDBJ whole genome shotgun (WGS) entry which is preliminary data.</text>
</comment>
<dbReference type="InterPro" id="IPR009273">
    <property type="entry name" value="DUF930"/>
</dbReference>
<organism evidence="3 4">
    <name type="scientific">Roseibium marinum</name>
    <dbReference type="NCBI Taxonomy" id="281252"/>
    <lineage>
        <taxon>Bacteria</taxon>
        <taxon>Pseudomonadati</taxon>
        <taxon>Pseudomonadota</taxon>
        <taxon>Alphaproteobacteria</taxon>
        <taxon>Hyphomicrobiales</taxon>
        <taxon>Stappiaceae</taxon>
        <taxon>Roseibium</taxon>
    </lineage>
</organism>
<keyword evidence="2" id="KW-1133">Transmembrane helix</keyword>
<proteinExistence type="predicted"/>
<keyword evidence="4" id="KW-1185">Reference proteome</keyword>
<dbReference type="AlphaFoldDB" id="A0A2S3UY24"/>